<feature type="compositionally biased region" description="Basic and acidic residues" evidence="1">
    <location>
        <begin position="1"/>
        <end position="14"/>
    </location>
</feature>
<comment type="caution">
    <text evidence="2">The sequence shown here is derived from an EMBL/GenBank/DDBJ whole genome shotgun (WGS) entry which is preliminary data.</text>
</comment>
<dbReference type="AlphaFoldDB" id="A0AAV3TD94"/>
<sequence>MQKHRSGDERNPAEHDEEISIVPCSHESKRDESGGESTGGSEYSGKHSYARACESDREYDRWRPESDCGADCDPERRHDERSEQSRVDEPQQTQSSGSGGNSRQQEIRVQTFEPNVRVLRTSPNHPDKRSTDKETYHAIWKWLSGDEVAAQ</sequence>
<organism evidence="2 3">
    <name type="scientific">Natronoarchaeum mannanilyticum</name>
    <dbReference type="NCBI Taxonomy" id="926360"/>
    <lineage>
        <taxon>Archaea</taxon>
        <taxon>Methanobacteriati</taxon>
        <taxon>Methanobacteriota</taxon>
        <taxon>Stenosarchaea group</taxon>
        <taxon>Halobacteria</taxon>
        <taxon>Halobacteriales</taxon>
        <taxon>Natronoarchaeaceae</taxon>
    </lineage>
</organism>
<protein>
    <submittedName>
        <fullName evidence="2">Uncharacterized protein</fullName>
    </submittedName>
</protein>
<dbReference type="Proteomes" id="UP001500420">
    <property type="component" value="Unassembled WGS sequence"/>
</dbReference>
<name>A0AAV3TD94_9EURY</name>
<evidence type="ECO:0000313" key="3">
    <source>
        <dbReference type="Proteomes" id="UP001500420"/>
    </source>
</evidence>
<evidence type="ECO:0000313" key="2">
    <source>
        <dbReference type="EMBL" id="GAA0682121.1"/>
    </source>
</evidence>
<evidence type="ECO:0000256" key="1">
    <source>
        <dbReference type="SAM" id="MobiDB-lite"/>
    </source>
</evidence>
<reference evidence="2 3" key="1">
    <citation type="journal article" date="2019" name="Int. J. Syst. Evol. Microbiol.">
        <title>The Global Catalogue of Microorganisms (GCM) 10K type strain sequencing project: providing services to taxonomists for standard genome sequencing and annotation.</title>
        <authorList>
            <consortium name="The Broad Institute Genomics Platform"/>
            <consortium name="The Broad Institute Genome Sequencing Center for Infectious Disease"/>
            <person name="Wu L."/>
            <person name="Ma J."/>
        </authorList>
    </citation>
    <scope>NUCLEOTIDE SEQUENCE [LARGE SCALE GENOMIC DNA]</scope>
    <source>
        <strain evidence="2 3">JCM 16328</strain>
    </source>
</reference>
<proteinExistence type="predicted"/>
<feature type="compositionally biased region" description="Basic and acidic residues" evidence="1">
    <location>
        <begin position="73"/>
        <end position="89"/>
    </location>
</feature>
<keyword evidence="3" id="KW-1185">Reference proteome</keyword>
<accession>A0AAV3TD94</accession>
<feature type="region of interest" description="Disordered" evidence="1">
    <location>
        <begin position="1"/>
        <end position="134"/>
    </location>
</feature>
<dbReference type="EMBL" id="BAAADV010000008">
    <property type="protein sequence ID" value="GAA0682121.1"/>
    <property type="molecule type" value="Genomic_DNA"/>
</dbReference>
<feature type="compositionally biased region" description="Low complexity" evidence="1">
    <location>
        <begin position="91"/>
        <end position="104"/>
    </location>
</feature>
<gene>
    <name evidence="2" type="ORF">GCM10009020_34100</name>
</gene>
<feature type="compositionally biased region" description="Basic and acidic residues" evidence="1">
    <location>
        <begin position="53"/>
        <end position="66"/>
    </location>
</feature>
<feature type="compositionally biased region" description="Basic and acidic residues" evidence="1">
    <location>
        <begin position="125"/>
        <end position="134"/>
    </location>
</feature>